<dbReference type="Proteomes" id="UP000748308">
    <property type="component" value="Unassembled WGS sequence"/>
</dbReference>
<sequence>MLDPSSAGARARRRPPRAVLFFAAAILAQAPAPGQGFLVKPMILEIKARPGSTIEQALEVRNAEAAAATIAVTAMGLAQGNNGAWRAVPGAGASAGGGGAAPSCLEWLSLPAAEFAVGPLQTVRPALVFRVPLDASGTHGAALLVESRPRAAPGALALVVRFLIPVLIDVQGTAAQRRVECLDARLEREGDGGEASGASVVLDLANTGQTLALLGGQVAVLHQQGGERWLPVTEVEVEETRIIPGASFPLRIDLERSLPPGTYRLEAMVTVDGQPVKPLRRELAFAGDPRAALLPGDAELLLDPSLLEVAGAAGAVRRAILTVRNPGSEALDIACSLRRPAALGGVRLGETLGEEYSCHAWTTLSPERFTLPAGGQRQITLQLAYPREGGLKPSSFATLELAASRPGGQRAGSAAALVVARDTRQRALSRLQPAGLSIARESSGRYAIVAAFANTGETPLEPTCQGHLSGGSGVRGLGSIKLTRRAGIVLPLETARFSGYLEVGGIEPGLYIVTATADCDGEPVEQSLPLRVSDGAGERLVEVVRGAQ</sequence>
<name>A0A937XBP8_UNCEI</name>
<protein>
    <submittedName>
        <fullName evidence="1">Uncharacterized protein</fullName>
    </submittedName>
</protein>
<dbReference type="AlphaFoldDB" id="A0A937XBP8"/>
<evidence type="ECO:0000313" key="2">
    <source>
        <dbReference type="Proteomes" id="UP000748308"/>
    </source>
</evidence>
<proteinExistence type="predicted"/>
<comment type="caution">
    <text evidence="1">The sequence shown here is derived from an EMBL/GenBank/DDBJ whole genome shotgun (WGS) entry which is preliminary data.</text>
</comment>
<reference evidence="1" key="1">
    <citation type="submission" date="2019-03" db="EMBL/GenBank/DDBJ databases">
        <title>Lake Tanganyika Metagenome-Assembled Genomes (MAGs).</title>
        <authorList>
            <person name="Tran P."/>
        </authorList>
    </citation>
    <scope>NUCLEOTIDE SEQUENCE</scope>
    <source>
        <strain evidence="1">M_DeepCast_400m_m2_100</strain>
    </source>
</reference>
<organism evidence="1 2">
    <name type="scientific">Eiseniibacteriota bacterium</name>
    <dbReference type="NCBI Taxonomy" id="2212470"/>
    <lineage>
        <taxon>Bacteria</taxon>
        <taxon>Candidatus Eiseniibacteriota</taxon>
    </lineage>
</organism>
<dbReference type="EMBL" id="VGIY01000120">
    <property type="protein sequence ID" value="MBM3317412.1"/>
    <property type="molecule type" value="Genomic_DNA"/>
</dbReference>
<gene>
    <name evidence="1" type="ORF">FJY75_06125</name>
</gene>
<accession>A0A937XBP8</accession>
<evidence type="ECO:0000313" key="1">
    <source>
        <dbReference type="EMBL" id="MBM3317412.1"/>
    </source>
</evidence>